<keyword evidence="3" id="KW-0560">Oxidoreductase</keyword>
<dbReference type="EC" id="1.1.1.205" evidence="3"/>
<dbReference type="Proteomes" id="UP000653002">
    <property type="component" value="Unassembled WGS sequence"/>
</dbReference>
<comment type="similarity">
    <text evidence="1">Belongs to the IMPDH/GMPR family.</text>
</comment>
<sequence length="76" mass="8341">VLPKTVELTTKFSRNIELKVPFVTAAMDTVTEAKMAIAIAREGGIGVIHKNMSIEEQARQVAIVKRAENGMIYDPV</sequence>
<dbReference type="Pfam" id="PF00478">
    <property type="entry name" value="IMPDH"/>
    <property type="match status" value="1"/>
</dbReference>
<dbReference type="AlphaFoldDB" id="A0A8I0H3K7"/>
<feature type="domain" description="IMP dehydrogenase/GMP reductase" evidence="2">
    <location>
        <begin position="1"/>
        <end position="69"/>
    </location>
</feature>
<evidence type="ECO:0000256" key="1">
    <source>
        <dbReference type="ARBA" id="ARBA00005502"/>
    </source>
</evidence>
<dbReference type="PANTHER" id="PTHR11911">
    <property type="entry name" value="INOSINE-5-MONOPHOSPHATE DEHYDROGENASE RELATED"/>
    <property type="match status" value="1"/>
</dbReference>
<dbReference type="GO" id="GO:0006183">
    <property type="term" value="P:GTP biosynthetic process"/>
    <property type="evidence" value="ECO:0007669"/>
    <property type="project" value="TreeGrafter"/>
</dbReference>
<dbReference type="PANTHER" id="PTHR11911:SF111">
    <property type="entry name" value="INOSINE-5'-MONOPHOSPHATE DEHYDROGENASE"/>
    <property type="match status" value="1"/>
</dbReference>
<organism evidence="3 4">
    <name type="scientific">Xanthomonas citri pv. citri</name>
    <dbReference type="NCBI Taxonomy" id="611301"/>
    <lineage>
        <taxon>Bacteria</taxon>
        <taxon>Pseudomonadati</taxon>
        <taxon>Pseudomonadota</taxon>
        <taxon>Gammaproteobacteria</taxon>
        <taxon>Lysobacterales</taxon>
        <taxon>Lysobacteraceae</taxon>
        <taxon>Xanthomonas</taxon>
    </lineage>
</organism>
<reference evidence="3" key="1">
    <citation type="submission" date="2020-01" db="EMBL/GenBank/DDBJ databases">
        <authorList>
            <person name="Richard D."/>
        </authorList>
    </citation>
    <scope>NUCLEOTIDE SEQUENCE</scope>
    <source>
        <strain evidence="3">JP541</strain>
    </source>
</reference>
<dbReference type="EMBL" id="JAABFR010000399">
    <property type="protein sequence ID" value="MBD4335807.1"/>
    <property type="molecule type" value="Genomic_DNA"/>
</dbReference>
<comment type="caution">
    <text evidence="3">The sequence shown here is derived from an EMBL/GenBank/DDBJ whole genome shotgun (WGS) entry which is preliminary data.</text>
</comment>
<evidence type="ECO:0000313" key="3">
    <source>
        <dbReference type="EMBL" id="MBD4335807.1"/>
    </source>
</evidence>
<dbReference type="InterPro" id="IPR001093">
    <property type="entry name" value="IMP_DH_GMPRt"/>
</dbReference>
<feature type="non-terminal residue" evidence="3">
    <location>
        <position position="76"/>
    </location>
</feature>
<dbReference type="Gene3D" id="3.20.20.70">
    <property type="entry name" value="Aldolase class I"/>
    <property type="match status" value="1"/>
</dbReference>
<proteinExistence type="inferred from homology"/>
<name>A0A8I0H3K7_XANCI</name>
<dbReference type="InterPro" id="IPR005990">
    <property type="entry name" value="IMP_DH"/>
</dbReference>
<dbReference type="SUPFAM" id="SSF51412">
    <property type="entry name" value="Inosine monophosphate dehydrogenase (IMPDH)"/>
    <property type="match status" value="1"/>
</dbReference>
<feature type="non-terminal residue" evidence="3">
    <location>
        <position position="1"/>
    </location>
</feature>
<evidence type="ECO:0000313" key="4">
    <source>
        <dbReference type="Proteomes" id="UP000653002"/>
    </source>
</evidence>
<dbReference type="InterPro" id="IPR013785">
    <property type="entry name" value="Aldolase_TIM"/>
</dbReference>
<dbReference type="GO" id="GO:0003938">
    <property type="term" value="F:IMP dehydrogenase activity"/>
    <property type="evidence" value="ECO:0007669"/>
    <property type="project" value="UniProtKB-EC"/>
</dbReference>
<gene>
    <name evidence="3" type="ORF">GUH15_06990</name>
</gene>
<evidence type="ECO:0000259" key="2">
    <source>
        <dbReference type="Pfam" id="PF00478"/>
    </source>
</evidence>
<dbReference type="SMART" id="SM01240">
    <property type="entry name" value="IMPDH"/>
    <property type="match status" value="1"/>
</dbReference>
<accession>A0A8I0H3K7</accession>
<protein>
    <submittedName>
        <fullName evidence="3">IMP dehydrogenase</fullName>
        <ecNumber evidence="3">1.1.1.205</ecNumber>
    </submittedName>
</protein>